<evidence type="ECO:0000313" key="3">
    <source>
        <dbReference type="EnsemblPlants" id="KRH44300"/>
    </source>
</evidence>
<reference evidence="3" key="2">
    <citation type="submission" date="2018-02" db="UniProtKB">
        <authorList>
            <consortium name="EnsemblPlants"/>
        </authorList>
    </citation>
    <scope>IDENTIFICATION</scope>
    <source>
        <strain evidence="3">Williams 82</strain>
    </source>
</reference>
<name>K7L7T0_SOYBN</name>
<dbReference type="EMBL" id="CM000841">
    <property type="protein sequence ID" value="KRH44300.1"/>
    <property type="molecule type" value="Genomic_DNA"/>
</dbReference>
<dbReference type="Proteomes" id="UP000008827">
    <property type="component" value="Chromosome 8"/>
</dbReference>
<evidence type="ECO:0000259" key="1">
    <source>
        <dbReference type="Pfam" id="PF12481"/>
    </source>
</evidence>
<reference evidence="2 3" key="1">
    <citation type="journal article" date="2010" name="Nature">
        <title>Genome sequence of the palaeopolyploid soybean.</title>
        <authorList>
            <person name="Schmutz J."/>
            <person name="Cannon S.B."/>
            <person name="Schlueter J."/>
            <person name="Ma J."/>
            <person name="Mitros T."/>
            <person name="Nelson W."/>
            <person name="Hyten D.L."/>
            <person name="Song Q."/>
            <person name="Thelen J.J."/>
            <person name="Cheng J."/>
            <person name="Xu D."/>
            <person name="Hellsten U."/>
            <person name="May G.D."/>
            <person name="Yu Y."/>
            <person name="Sakurai T."/>
            <person name="Umezawa T."/>
            <person name="Bhattacharyya M.K."/>
            <person name="Sandhu D."/>
            <person name="Valliyodan B."/>
            <person name="Lindquist E."/>
            <person name="Peto M."/>
            <person name="Grant D."/>
            <person name="Shu S."/>
            <person name="Goodstein D."/>
            <person name="Barry K."/>
            <person name="Futrell-Griggs M."/>
            <person name="Abernathy B."/>
            <person name="Du J."/>
            <person name="Tian Z."/>
            <person name="Zhu L."/>
            <person name="Gill N."/>
            <person name="Joshi T."/>
            <person name="Libault M."/>
            <person name="Sethuraman A."/>
            <person name="Zhang X.-C."/>
            <person name="Shinozaki K."/>
            <person name="Nguyen H.T."/>
            <person name="Wing R.A."/>
            <person name="Cregan P."/>
            <person name="Specht J."/>
            <person name="Grimwood J."/>
            <person name="Rokhsar D."/>
            <person name="Stacey G."/>
            <person name="Shoemaker R.C."/>
            <person name="Jackson S.A."/>
        </authorList>
    </citation>
    <scope>NUCLEOTIDE SEQUENCE [LARGE SCALE GENOMIC DNA]</scope>
    <source>
        <strain evidence="3">cv. Williams 82</strain>
        <tissue evidence="2">Callus</tissue>
    </source>
</reference>
<dbReference type="Gramene" id="KRH44300">
    <property type="protein sequence ID" value="KRH44300"/>
    <property type="gene ID" value="GLYMA_08G202500"/>
</dbReference>
<dbReference type="OrthoDB" id="1617609at2759"/>
<organism evidence="3">
    <name type="scientific">Glycine max</name>
    <name type="common">Soybean</name>
    <name type="synonym">Glycine hispida</name>
    <dbReference type="NCBI Taxonomy" id="3847"/>
    <lineage>
        <taxon>Eukaryota</taxon>
        <taxon>Viridiplantae</taxon>
        <taxon>Streptophyta</taxon>
        <taxon>Embryophyta</taxon>
        <taxon>Tracheophyta</taxon>
        <taxon>Spermatophyta</taxon>
        <taxon>Magnoliopsida</taxon>
        <taxon>eudicotyledons</taxon>
        <taxon>Gunneridae</taxon>
        <taxon>Pentapetalae</taxon>
        <taxon>rosids</taxon>
        <taxon>fabids</taxon>
        <taxon>Fabales</taxon>
        <taxon>Fabaceae</taxon>
        <taxon>Papilionoideae</taxon>
        <taxon>50 kb inversion clade</taxon>
        <taxon>NPAAA clade</taxon>
        <taxon>indigoferoid/millettioid clade</taxon>
        <taxon>Phaseoleae</taxon>
        <taxon>Glycine</taxon>
        <taxon>Glycine subgen. Soja</taxon>
    </lineage>
</organism>
<evidence type="ECO:0000313" key="4">
    <source>
        <dbReference type="Proteomes" id="UP000008827"/>
    </source>
</evidence>
<keyword evidence="4" id="KW-1185">Reference proteome</keyword>
<evidence type="ECO:0000313" key="2">
    <source>
        <dbReference type="EMBL" id="KRH44300.1"/>
    </source>
</evidence>
<proteinExistence type="predicted"/>
<dbReference type="EnsemblPlants" id="KRH44300">
    <property type="protein sequence ID" value="KRH44300"/>
    <property type="gene ID" value="GLYMA_08G202500"/>
</dbReference>
<dbReference type="InParanoid" id="K7L7T0"/>
<reference evidence="2" key="3">
    <citation type="submission" date="2018-07" db="EMBL/GenBank/DDBJ databases">
        <title>WGS assembly of Glycine max.</title>
        <authorList>
            <person name="Schmutz J."/>
            <person name="Cannon S."/>
            <person name="Schlueter J."/>
            <person name="Ma J."/>
            <person name="Mitros T."/>
            <person name="Nelson W."/>
            <person name="Hyten D."/>
            <person name="Song Q."/>
            <person name="Thelen J."/>
            <person name="Cheng J."/>
            <person name="Xu D."/>
            <person name="Hellsten U."/>
            <person name="May G."/>
            <person name="Yu Y."/>
            <person name="Sakurai T."/>
            <person name="Umezawa T."/>
            <person name="Bhattacharyya M."/>
            <person name="Sandhu D."/>
            <person name="Valliyodan B."/>
            <person name="Lindquist E."/>
            <person name="Peto M."/>
            <person name="Grant D."/>
            <person name="Shu S."/>
            <person name="Goodstein D."/>
            <person name="Barry K."/>
            <person name="Futrell-Griggs M."/>
            <person name="Abernathy B."/>
            <person name="Du J."/>
            <person name="Tian Z."/>
            <person name="Zhu L."/>
            <person name="Gill N."/>
            <person name="Joshi T."/>
            <person name="Libault M."/>
            <person name="Sethuraman A."/>
            <person name="Zhang X."/>
            <person name="Shinozaki K."/>
            <person name="Nguyen H."/>
            <person name="Wing R."/>
            <person name="Cregan P."/>
            <person name="Specht J."/>
            <person name="Grimwood J."/>
            <person name="Rokhsar D."/>
            <person name="Stacey G."/>
            <person name="Shoemaker R."/>
            <person name="Jackson S."/>
        </authorList>
    </citation>
    <scope>NUCLEOTIDE SEQUENCE</scope>
    <source>
        <tissue evidence="2">Callus</tissue>
    </source>
</reference>
<protein>
    <recommendedName>
        <fullName evidence="1">DUF3700 domain-containing protein</fullName>
    </recommendedName>
</protein>
<feature type="domain" description="DUF3700" evidence="1">
    <location>
        <begin position="1"/>
        <end position="35"/>
    </location>
</feature>
<sequence>MFHSEHGLMSFECRSKKMKAMPRIDCEGFMCGANFSEVKNWICCIFQFLLQR</sequence>
<gene>
    <name evidence="2" type="ORF">GLYMA_08G202500</name>
</gene>
<dbReference type="Pfam" id="PF12481">
    <property type="entry name" value="DUF3700"/>
    <property type="match status" value="1"/>
</dbReference>
<dbReference type="HOGENOM" id="CLU_3091172_0_0_1"/>
<dbReference type="InterPro" id="IPR024286">
    <property type="entry name" value="DUF3700"/>
</dbReference>
<dbReference type="PaxDb" id="3847-GLYMA08G21660.1"/>
<accession>K7L7T0</accession>
<dbReference type="AlphaFoldDB" id="K7L7T0"/>